<dbReference type="AlphaFoldDB" id="A0A559MFI1"/>
<feature type="compositionally biased region" description="Low complexity" evidence="3">
    <location>
        <begin position="228"/>
        <end position="250"/>
    </location>
</feature>
<feature type="compositionally biased region" description="Basic residues" evidence="3">
    <location>
        <begin position="251"/>
        <end position="261"/>
    </location>
</feature>
<proteinExistence type="inferred from homology"/>
<dbReference type="PANTHER" id="PTHR48407:SF1">
    <property type="entry name" value="CRANIOFACIAL DEVELOPMENT PROTEIN 1"/>
    <property type="match status" value="1"/>
</dbReference>
<accession>A0A559MFI1</accession>
<dbReference type="InterPro" id="IPR011421">
    <property type="entry name" value="BCNT-C"/>
</dbReference>
<evidence type="ECO:0000256" key="1">
    <source>
        <dbReference type="ARBA" id="ARBA00010465"/>
    </source>
</evidence>
<feature type="compositionally biased region" description="Low complexity" evidence="3">
    <location>
        <begin position="21"/>
        <end position="33"/>
    </location>
</feature>
<dbReference type="EMBL" id="QGML01000477">
    <property type="protein sequence ID" value="TVY91733.1"/>
    <property type="molecule type" value="Genomic_DNA"/>
</dbReference>
<feature type="compositionally biased region" description="Acidic residues" evidence="3">
    <location>
        <begin position="1"/>
        <end position="20"/>
    </location>
</feature>
<evidence type="ECO:0000256" key="2">
    <source>
        <dbReference type="ARBA" id="ARBA00019138"/>
    </source>
</evidence>
<feature type="region of interest" description="Disordered" evidence="3">
    <location>
        <begin position="1"/>
        <end position="118"/>
    </location>
</feature>
<dbReference type="PROSITE" id="PS51279">
    <property type="entry name" value="BCNT_C"/>
    <property type="match status" value="1"/>
</dbReference>
<feature type="compositionally biased region" description="Acidic residues" evidence="3">
    <location>
        <begin position="96"/>
        <end position="107"/>
    </location>
</feature>
<comment type="caution">
    <text evidence="5">The sequence shown here is derived from an EMBL/GenBank/DDBJ whole genome shotgun (WGS) entry which is preliminary data.</text>
</comment>
<evidence type="ECO:0000313" key="6">
    <source>
        <dbReference type="Proteomes" id="UP000315522"/>
    </source>
</evidence>
<evidence type="ECO:0000313" key="5">
    <source>
        <dbReference type="EMBL" id="TVY91733.1"/>
    </source>
</evidence>
<feature type="compositionally biased region" description="Acidic residues" evidence="3">
    <location>
        <begin position="35"/>
        <end position="44"/>
    </location>
</feature>
<gene>
    <name evidence="5" type="primary">SWC5</name>
    <name evidence="5" type="ORF">LAWI1_G003876</name>
</gene>
<dbReference type="Proteomes" id="UP000315522">
    <property type="component" value="Unassembled WGS sequence"/>
</dbReference>
<feature type="compositionally biased region" description="Basic and acidic residues" evidence="3">
    <location>
        <begin position="166"/>
        <end position="183"/>
    </location>
</feature>
<dbReference type="Pfam" id="PF07572">
    <property type="entry name" value="BCNT"/>
    <property type="match status" value="1"/>
</dbReference>
<organism evidence="5 6">
    <name type="scientific">Lachnellula willkommii</name>
    <dbReference type="NCBI Taxonomy" id="215461"/>
    <lineage>
        <taxon>Eukaryota</taxon>
        <taxon>Fungi</taxon>
        <taxon>Dikarya</taxon>
        <taxon>Ascomycota</taxon>
        <taxon>Pezizomycotina</taxon>
        <taxon>Leotiomycetes</taxon>
        <taxon>Helotiales</taxon>
        <taxon>Lachnaceae</taxon>
        <taxon>Lachnellula</taxon>
    </lineage>
</organism>
<evidence type="ECO:0000259" key="4">
    <source>
        <dbReference type="PROSITE" id="PS51279"/>
    </source>
</evidence>
<name>A0A559MFI1_9HELO</name>
<dbReference type="PANTHER" id="PTHR48407">
    <property type="entry name" value="CRANIOFACIAL DEVELOPMENT PROTEIN 1"/>
    <property type="match status" value="1"/>
</dbReference>
<dbReference type="GO" id="GO:0000812">
    <property type="term" value="C:Swr1 complex"/>
    <property type="evidence" value="ECO:0007669"/>
    <property type="project" value="TreeGrafter"/>
</dbReference>
<reference evidence="5 6" key="1">
    <citation type="submission" date="2018-05" db="EMBL/GenBank/DDBJ databases">
        <title>Genome sequencing and assembly of the regulated plant pathogen Lachnellula willkommii and related sister species for the development of diagnostic species identification markers.</title>
        <authorList>
            <person name="Giroux E."/>
            <person name="Bilodeau G."/>
        </authorList>
    </citation>
    <scope>NUCLEOTIDE SEQUENCE [LARGE SCALE GENOMIC DNA]</scope>
    <source>
        <strain evidence="5 6">CBS 172.35</strain>
    </source>
</reference>
<keyword evidence="6" id="KW-1185">Reference proteome</keyword>
<dbReference type="InterPro" id="IPR027124">
    <property type="entry name" value="Swc5/CFDP1/2"/>
</dbReference>
<feature type="domain" description="BCNT-C" evidence="4">
    <location>
        <begin position="282"/>
        <end position="361"/>
    </location>
</feature>
<comment type="similarity">
    <text evidence="1">Belongs to the SWC5 family.</text>
</comment>
<protein>
    <recommendedName>
        <fullName evidence="2">SWR1-complex protein 5</fullName>
    </recommendedName>
</protein>
<feature type="compositionally biased region" description="Polar residues" evidence="3">
    <location>
        <begin position="150"/>
        <end position="165"/>
    </location>
</feature>
<feature type="compositionally biased region" description="Basic residues" evidence="3">
    <location>
        <begin position="81"/>
        <end position="90"/>
    </location>
</feature>
<feature type="region of interest" description="Disordered" evidence="3">
    <location>
        <begin position="148"/>
        <end position="275"/>
    </location>
</feature>
<sequence length="361" mass="38989">MPPELIPDDSDYASSEDSDFAPDAAPVDDAGGAESSDDEQDAVEEAVKKPAKRKRGQANEEEAEDAGFENSGDEAILERGLKRRRKKGKGKKSDGVEAEVEADDEGGEGGLVKTRSMRAAEKIEKKTVLVDTSKATVDVDALWNDMISGKASTTPIPAPTDPNTSDTKEPNIQEVSEKQDAGKEPTTTLNDEPDTIIMIKQTYTFAGKSHTEEKLVPRSSAEAKLFLSSNPDPSSTSTDPTSTTQPSPFTKPKRPTKKARKSVFEPINDLPPRTDLRFGAQAQTRVQGAIGVGSVKDGGKKLNTVEKSAMDWAGFVDKEGIADELDAAGKAKGAFKARQEFLGRVERKKEEEERRVRGLPV</sequence>
<evidence type="ECO:0000256" key="3">
    <source>
        <dbReference type="SAM" id="MobiDB-lite"/>
    </source>
</evidence>